<dbReference type="HAMAP" id="MF_00201">
    <property type="entry name" value="RecO"/>
    <property type="match status" value="1"/>
</dbReference>
<dbReference type="GO" id="GO:0006302">
    <property type="term" value="P:double-strand break repair"/>
    <property type="evidence" value="ECO:0007669"/>
    <property type="project" value="TreeGrafter"/>
</dbReference>
<dbReference type="GO" id="GO:0006310">
    <property type="term" value="P:DNA recombination"/>
    <property type="evidence" value="ECO:0007669"/>
    <property type="project" value="UniProtKB-UniRule"/>
</dbReference>
<comment type="similarity">
    <text evidence="1 7">Belongs to the RecO family.</text>
</comment>
<dbReference type="AlphaFoldDB" id="A0A6G8F3J0"/>
<dbReference type="Gene3D" id="2.40.50.140">
    <property type="entry name" value="Nucleic acid-binding proteins"/>
    <property type="match status" value="1"/>
</dbReference>
<accession>A0A6G8F3J0</accession>
<dbReference type="InterPro" id="IPR003717">
    <property type="entry name" value="RecO"/>
</dbReference>
<proteinExistence type="inferred from homology"/>
<evidence type="ECO:0000256" key="6">
    <source>
        <dbReference type="ARBA" id="ARBA00033409"/>
    </source>
</evidence>
<evidence type="ECO:0000256" key="3">
    <source>
        <dbReference type="ARBA" id="ARBA00022763"/>
    </source>
</evidence>
<dbReference type="Gene3D" id="1.20.1440.120">
    <property type="entry name" value="Recombination protein O, C-terminal domain"/>
    <property type="match status" value="1"/>
</dbReference>
<protein>
    <recommendedName>
        <fullName evidence="2 7">DNA repair protein RecO</fullName>
    </recommendedName>
    <alternativeName>
        <fullName evidence="6 7">Recombination protein O</fullName>
    </alternativeName>
</protein>
<organism evidence="9">
    <name type="scientific">uncultured Alphaproteobacteria bacterium</name>
    <dbReference type="NCBI Taxonomy" id="91750"/>
    <lineage>
        <taxon>Bacteria</taxon>
        <taxon>Pseudomonadati</taxon>
        <taxon>Pseudomonadota</taxon>
        <taxon>Alphaproteobacteria</taxon>
        <taxon>environmental samples</taxon>
    </lineage>
</organism>
<name>A0A6G8F3J0_9PROT</name>
<evidence type="ECO:0000256" key="2">
    <source>
        <dbReference type="ARBA" id="ARBA00021310"/>
    </source>
</evidence>
<keyword evidence="3 7" id="KW-0227">DNA damage</keyword>
<evidence type="ECO:0000259" key="8">
    <source>
        <dbReference type="Pfam" id="PF11967"/>
    </source>
</evidence>
<dbReference type="InterPro" id="IPR037278">
    <property type="entry name" value="ARFGAP/RecO"/>
</dbReference>
<keyword evidence="4 7" id="KW-0233">DNA recombination</keyword>
<evidence type="ECO:0000256" key="7">
    <source>
        <dbReference type="HAMAP-Rule" id="MF_00201"/>
    </source>
</evidence>
<gene>
    <name evidence="7 9" type="primary">recO</name>
    <name evidence="9" type="ORF">PlAlph_6400</name>
</gene>
<dbReference type="InterPro" id="IPR012340">
    <property type="entry name" value="NA-bd_OB-fold"/>
</dbReference>
<dbReference type="Pfam" id="PF02565">
    <property type="entry name" value="RecO_C"/>
    <property type="match status" value="1"/>
</dbReference>
<evidence type="ECO:0000256" key="5">
    <source>
        <dbReference type="ARBA" id="ARBA00023204"/>
    </source>
</evidence>
<reference evidence="9" key="1">
    <citation type="journal article" date="2020" name="J. ISSAAS">
        <title>Lactobacilli and other gastrointestinal microbiota of Peromyscus leucopus, reservoir host for agents of Lyme disease and other zoonoses in North America.</title>
        <authorList>
            <person name="Milovic A."/>
            <person name="Bassam K."/>
            <person name="Shao H."/>
            <person name="Chatzistamou I."/>
            <person name="Tufts D.M."/>
            <person name="Diuk-Wasser M."/>
            <person name="Barbour A.G."/>
        </authorList>
    </citation>
    <scope>NUCLEOTIDE SEQUENCE</scope>
    <source>
        <strain evidence="9">LL90</strain>
    </source>
</reference>
<dbReference type="EMBL" id="MN990732">
    <property type="protein sequence ID" value="QIM10748.1"/>
    <property type="molecule type" value="Genomic_DNA"/>
</dbReference>
<evidence type="ECO:0000256" key="1">
    <source>
        <dbReference type="ARBA" id="ARBA00007452"/>
    </source>
</evidence>
<comment type="function">
    <text evidence="7">Involved in DNA repair and RecF pathway recombination.</text>
</comment>
<dbReference type="GO" id="GO:0043590">
    <property type="term" value="C:bacterial nucleoid"/>
    <property type="evidence" value="ECO:0007669"/>
    <property type="project" value="TreeGrafter"/>
</dbReference>
<dbReference type="SUPFAM" id="SSF57863">
    <property type="entry name" value="ArfGap/RecO-like zinc finger"/>
    <property type="match status" value="1"/>
</dbReference>
<keyword evidence="5 7" id="KW-0234">DNA repair</keyword>
<dbReference type="PANTHER" id="PTHR33991">
    <property type="entry name" value="DNA REPAIR PROTEIN RECO"/>
    <property type="match status" value="1"/>
</dbReference>
<dbReference type="SUPFAM" id="SSF50249">
    <property type="entry name" value="Nucleic acid-binding proteins"/>
    <property type="match status" value="1"/>
</dbReference>
<dbReference type="NCBIfam" id="TIGR00613">
    <property type="entry name" value="reco"/>
    <property type="match status" value="1"/>
</dbReference>
<dbReference type="InterPro" id="IPR042242">
    <property type="entry name" value="RecO_C"/>
</dbReference>
<dbReference type="Pfam" id="PF11967">
    <property type="entry name" value="RecO_N"/>
    <property type="match status" value="1"/>
</dbReference>
<evidence type="ECO:0000313" key="9">
    <source>
        <dbReference type="EMBL" id="QIM10748.1"/>
    </source>
</evidence>
<dbReference type="PANTHER" id="PTHR33991:SF1">
    <property type="entry name" value="DNA REPAIR PROTEIN RECO"/>
    <property type="match status" value="1"/>
</dbReference>
<dbReference type="InterPro" id="IPR022572">
    <property type="entry name" value="DNA_rep/recomb_RecO_N"/>
</dbReference>
<feature type="domain" description="DNA replication/recombination mediator RecO N-terminal" evidence="8">
    <location>
        <begin position="1"/>
        <end position="74"/>
    </location>
</feature>
<evidence type="ECO:0000256" key="4">
    <source>
        <dbReference type="ARBA" id="ARBA00023172"/>
    </source>
</evidence>
<sequence>MQFVDEGYIVNLRKYGESSVIVTIVSKKHGLIKGFVRGGLSKRNLGLYQVGNLISVDCYARIEENMLSFKTELLSSTAVNFMSSPNKLAALAALCSLCVSCLPEHEDLERFYYYIDSFFQLITEPNWLVHYAFFEFYLLEYLGIGLDLSECADTGSTENLEYVSPRSGKAVCAESGAPYRDKLFFYPHFIVDKNYKPNRSKVADLLKMTGFFLNKNFFQIHNLKFPLNRASLLENLDL</sequence>